<keyword evidence="2" id="KW-0808">Transferase</keyword>
<organism evidence="2 3">
    <name type="scientific">Paenibacillus shirakamiensis</name>
    <dbReference type="NCBI Taxonomy" id="1265935"/>
    <lineage>
        <taxon>Bacteria</taxon>
        <taxon>Bacillati</taxon>
        <taxon>Bacillota</taxon>
        <taxon>Bacilli</taxon>
        <taxon>Bacillales</taxon>
        <taxon>Paenibacillaceae</taxon>
        <taxon>Paenibacillus</taxon>
    </lineage>
</organism>
<dbReference type="SUPFAM" id="SSF53335">
    <property type="entry name" value="S-adenosyl-L-methionine-dependent methyltransferases"/>
    <property type="match status" value="1"/>
</dbReference>
<dbReference type="RefSeq" id="WP_209864668.1">
    <property type="nucleotide sequence ID" value="NZ_JAGGLD010000006.1"/>
</dbReference>
<keyword evidence="3" id="KW-1185">Reference proteome</keyword>
<protein>
    <submittedName>
        <fullName evidence="2">SAM-dependent methyltransferase</fullName>
    </submittedName>
</protein>
<name>A0ABS4JKB5_9BACL</name>
<dbReference type="Proteomes" id="UP001519288">
    <property type="component" value="Unassembled WGS sequence"/>
</dbReference>
<dbReference type="InterPro" id="IPR013216">
    <property type="entry name" value="Methyltransf_11"/>
</dbReference>
<gene>
    <name evidence="2" type="ORF">J2Z69_003199</name>
</gene>
<comment type="caution">
    <text evidence="2">The sequence shown here is derived from an EMBL/GenBank/DDBJ whole genome shotgun (WGS) entry which is preliminary data.</text>
</comment>
<dbReference type="EMBL" id="JAGGLD010000006">
    <property type="protein sequence ID" value="MBP2002142.1"/>
    <property type="molecule type" value="Genomic_DNA"/>
</dbReference>
<dbReference type="InterPro" id="IPR029063">
    <property type="entry name" value="SAM-dependent_MTases_sf"/>
</dbReference>
<dbReference type="Gene3D" id="3.40.50.150">
    <property type="entry name" value="Vaccinia Virus protein VP39"/>
    <property type="match status" value="1"/>
</dbReference>
<feature type="domain" description="Methyltransferase type 11" evidence="1">
    <location>
        <begin position="25"/>
        <end position="113"/>
    </location>
</feature>
<evidence type="ECO:0000259" key="1">
    <source>
        <dbReference type="Pfam" id="PF08241"/>
    </source>
</evidence>
<sequence length="192" mass="22092">MYVELEGADFIPILRERLRFTDSILDVGCGIGAMWDYYDAPVIIGVDIHRPYLEHLVRTTRRAIPIHTDATRIGKLFMPNSFSAVTLIDSLEHFVKEDGLKVLAYAEQIAKDQVIVFTPRGFFPQIGVDNYNLNGEKYQTHYSGWEPEELLELGYHVYVIRCFHNRDNVSFVEAFGRDHPPVDAIFAWKEIG</sequence>
<evidence type="ECO:0000313" key="2">
    <source>
        <dbReference type="EMBL" id="MBP2002142.1"/>
    </source>
</evidence>
<keyword evidence="2" id="KW-0489">Methyltransferase</keyword>
<proteinExistence type="predicted"/>
<evidence type="ECO:0000313" key="3">
    <source>
        <dbReference type="Proteomes" id="UP001519288"/>
    </source>
</evidence>
<dbReference type="GO" id="GO:0032259">
    <property type="term" value="P:methylation"/>
    <property type="evidence" value="ECO:0007669"/>
    <property type="project" value="UniProtKB-KW"/>
</dbReference>
<accession>A0ABS4JKB5</accession>
<dbReference type="Pfam" id="PF08241">
    <property type="entry name" value="Methyltransf_11"/>
    <property type="match status" value="1"/>
</dbReference>
<dbReference type="GO" id="GO:0008168">
    <property type="term" value="F:methyltransferase activity"/>
    <property type="evidence" value="ECO:0007669"/>
    <property type="project" value="UniProtKB-KW"/>
</dbReference>
<reference evidence="2 3" key="1">
    <citation type="submission" date="2021-03" db="EMBL/GenBank/DDBJ databases">
        <title>Genomic Encyclopedia of Type Strains, Phase IV (KMG-IV): sequencing the most valuable type-strain genomes for metagenomic binning, comparative biology and taxonomic classification.</title>
        <authorList>
            <person name="Goeker M."/>
        </authorList>
    </citation>
    <scope>NUCLEOTIDE SEQUENCE [LARGE SCALE GENOMIC DNA]</scope>
    <source>
        <strain evidence="2 3">DSM 26806</strain>
    </source>
</reference>